<feature type="region of interest" description="Disordered" evidence="1">
    <location>
        <begin position="456"/>
        <end position="504"/>
    </location>
</feature>
<dbReference type="AlphaFoldDB" id="A0A9P7DKY0"/>
<feature type="compositionally biased region" description="Polar residues" evidence="1">
    <location>
        <begin position="30"/>
        <end position="40"/>
    </location>
</feature>
<feature type="compositionally biased region" description="Pro residues" evidence="1">
    <location>
        <begin position="1"/>
        <end position="10"/>
    </location>
</feature>
<feature type="region of interest" description="Disordered" evidence="1">
    <location>
        <begin position="250"/>
        <end position="283"/>
    </location>
</feature>
<gene>
    <name evidence="2" type="ORF">HD556DRAFT_1306554</name>
</gene>
<organism evidence="2 3">
    <name type="scientific">Suillus plorans</name>
    <dbReference type="NCBI Taxonomy" id="116603"/>
    <lineage>
        <taxon>Eukaryota</taxon>
        <taxon>Fungi</taxon>
        <taxon>Dikarya</taxon>
        <taxon>Basidiomycota</taxon>
        <taxon>Agaricomycotina</taxon>
        <taxon>Agaricomycetes</taxon>
        <taxon>Agaricomycetidae</taxon>
        <taxon>Boletales</taxon>
        <taxon>Suillineae</taxon>
        <taxon>Suillaceae</taxon>
        <taxon>Suillus</taxon>
    </lineage>
</organism>
<keyword evidence="3" id="KW-1185">Reference proteome</keyword>
<feature type="region of interest" description="Disordered" evidence="1">
    <location>
        <begin position="1"/>
        <end position="100"/>
    </location>
</feature>
<reference evidence="2" key="1">
    <citation type="journal article" date="2020" name="New Phytol.">
        <title>Comparative genomics reveals dynamic genome evolution in host specialist ectomycorrhizal fungi.</title>
        <authorList>
            <person name="Lofgren L.A."/>
            <person name="Nguyen N.H."/>
            <person name="Vilgalys R."/>
            <person name="Ruytinx J."/>
            <person name="Liao H.L."/>
            <person name="Branco S."/>
            <person name="Kuo A."/>
            <person name="LaButti K."/>
            <person name="Lipzen A."/>
            <person name="Andreopoulos W."/>
            <person name="Pangilinan J."/>
            <person name="Riley R."/>
            <person name="Hundley H."/>
            <person name="Na H."/>
            <person name="Barry K."/>
            <person name="Grigoriev I.V."/>
            <person name="Stajich J.E."/>
            <person name="Kennedy P.G."/>
        </authorList>
    </citation>
    <scope>NUCLEOTIDE SEQUENCE</scope>
    <source>
        <strain evidence="2">S12</strain>
    </source>
</reference>
<feature type="compositionally biased region" description="Basic and acidic residues" evidence="1">
    <location>
        <begin position="456"/>
        <end position="475"/>
    </location>
</feature>
<proteinExistence type="predicted"/>
<protein>
    <submittedName>
        <fullName evidence="2">Uncharacterized protein</fullName>
    </submittedName>
</protein>
<dbReference type="Proteomes" id="UP000719766">
    <property type="component" value="Unassembled WGS sequence"/>
</dbReference>
<dbReference type="EMBL" id="JABBWE010000016">
    <property type="protein sequence ID" value="KAG1797402.1"/>
    <property type="molecule type" value="Genomic_DNA"/>
</dbReference>
<sequence length="894" mass="99675">MHPCLTPPPSSTGGSSPDYDRYDDPETRGTLPSQSFSGLSLKTLHQGRGITRTLRRTHDSSPNKPMKRHRSLSPSSSKTEDDDINAPASLPPIQDMAIPPTIGGVQEQWSSASLKGALYQGKSLVAHGLRNMSSEAVAQAVLTKEADLEWKRLRALASAWEIEVSQRHTRLLQILLEDEAAGFANATKESLAVSLEALANCNMAELKNRTAFSMAAYGQDRTSFIATDAQLDHLECLAREHYLPMSDEDTHEVGARKQDSHAGEGRLPASPANSDLSAMVSDEDPFSRSGSRYVLAGRVRSDPSFVFCSSKVMESKASHFTRRQNILELRQIVSVPSIETASRASRQNDTDGVGQPMEMLRPTVTVWLLQHGHCDRVAASTTVTSTLAVAPLEPERSWSSAPELWGELPKQLTAIQPPPQAVGSSSHSNVDSFTADFFQSNVNESSTSVPRLHIHGDHDDNLGYHHGDPYDRDYRPTSAHNVNVTNDPYHDHNNYGRSQRPQPDLPVQAPVIQNPPSFFQNPPNLSLWPIHHSDAHEHVSSSSHVNLPPAIEAPPHAFDIPLNIVDKKMNRGRKVGPQYHTAASGRRSNSKCTSVVQPGSLRVIQVVILPPQFIDQVKEDAHAHMVKFTFENSFFLADETLTHLANHALDTAVAQYSNTHRRKTAELNKWRKCIDAKGKISRLRSVPTTIIDTFRACGRLVVFVAYELALPVTAQRRQSTQSARIDRVESLLLNDSFLDGFLEQFLVPLANRAITNILEIMLSEQQYGRYIFDGTDKWRLRLSNTFFLGGTTCRWGIKRYKTGIFVEDQLDTPDNAQYFRYIADHVSRFDPTERSMFDGLLDNECYLLTGHTYSSSSRSPYDFGVEWWVQTNLEAKERCQLGNRQGHIDKDAPV</sequence>
<evidence type="ECO:0000313" key="2">
    <source>
        <dbReference type="EMBL" id="KAG1797402.1"/>
    </source>
</evidence>
<evidence type="ECO:0000313" key="3">
    <source>
        <dbReference type="Proteomes" id="UP000719766"/>
    </source>
</evidence>
<dbReference type="OrthoDB" id="2631310at2759"/>
<dbReference type="GeneID" id="64593691"/>
<accession>A0A9P7DKY0</accession>
<evidence type="ECO:0000256" key="1">
    <source>
        <dbReference type="SAM" id="MobiDB-lite"/>
    </source>
</evidence>
<dbReference type="RefSeq" id="XP_041162512.1">
    <property type="nucleotide sequence ID" value="XM_041299927.1"/>
</dbReference>
<name>A0A9P7DKY0_9AGAM</name>
<feature type="compositionally biased region" description="Basic and acidic residues" evidence="1">
    <location>
        <begin position="251"/>
        <end position="264"/>
    </location>
</feature>
<comment type="caution">
    <text evidence="2">The sequence shown here is derived from an EMBL/GenBank/DDBJ whole genome shotgun (WGS) entry which is preliminary data.</text>
</comment>
<feature type="compositionally biased region" description="Basic and acidic residues" evidence="1">
    <location>
        <begin position="18"/>
        <end position="27"/>
    </location>
</feature>